<feature type="region of interest" description="Disordered" evidence="1">
    <location>
        <begin position="1"/>
        <end position="164"/>
    </location>
</feature>
<name>A0ABT5SZQ9_9PSEU</name>
<reference evidence="2 3" key="1">
    <citation type="submission" date="2023-02" db="EMBL/GenBank/DDBJ databases">
        <title>Genome sequencing required for Actinomycetospora new species description.</title>
        <authorList>
            <person name="Saimee Y."/>
            <person name="Duangmal K."/>
        </authorList>
    </citation>
    <scope>NUCLEOTIDE SEQUENCE [LARGE SCALE GENOMIC DNA]</scope>
    <source>
        <strain evidence="2 3">DW7H6</strain>
    </source>
</reference>
<dbReference type="Proteomes" id="UP001300763">
    <property type="component" value="Unassembled WGS sequence"/>
</dbReference>
<evidence type="ECO:0000256" key="1">
    <source>
        <dbReference type="SAM" id="MobiDB-lite"/>
    </source>
</evidence>
<protein>
    <submittedName>
        <fullName evidence="2">Uncharacterized protein</fullName>
    </submittedName>
</protein>
<dbReference type="EMBL" id="JAQZAO010000011">
    <property type="protein sequence ID" value="MDD7968211.1"/>
    <property type="molecule type" value="Genomic_DNA"/>
</dbReference>
<feature type="compositionally biased region" description="Low complexity" evidence="1">
    <location>
        <begin position="16"/>
        <end position="34"/>
    </location>
</feature>
<feature type="compositionally biased region" description="Basic and acidic residues" evidence="1">
    <location>
        <begin position="48"/>
        <end position="79"/>
    </location>
</feature>
<proteinExistence type="predicted"/>
<accession>A0ABT5SZQ9</accession>
<organism evidence="2 3">
    <name type="scientific">Actinomycetospora lemnae</name>
    <dbReference type="NCBI Taxonomy" id="3019891"/>
    <lineage>
        <taxon>Bacteria</taxon>
        <taxon>Bacillati</taxon>
        <taxon>Actinomycetota</taxon>
        <taxon>Actinomycetes</taxon>
        <taxon>Pseudonocardiales</taxon>
        <taxon>Pseudonocardiaceae</taxon>
        <taxon>Actinomycetospora</taxon>
    </lineage>
</organism>
<evidence type="ECO:0000313" key="2">
    <source>
        <dbReference type="EMBL" id="MDD7968211.1"/>
    </source>
</evidence>
<sequence length="164" mass="18201">MRAASTASWVSAWRQRSPPSVTGTSRRTSTARRSAPADRRPRRPRGQHAGEDRAERHEARVVGERRVRDAGQRLGERAVRPAAGHGVPAQHPRARRRDPDGDLVEQPGLAAARLAGDQRHPSRTGQRRPDQGRDLVVPPGQRRRARPGLHRPSVGNRAHGREDQ</sequence>
<keyword evidence="3" id="KW-1185">Reference proteome</keyword>
<comment type="caution">
    <text evidence="2">The sequence shown here is derived from an EMBL/GenBank/DDBJ whole genome shotgun (WGS) entry which is preliminary data.</text>
</comment>
<evidence type="ECO:0000313" key="3">
    <source>
        <dbReference type="Proteomes" id="UP001300763"/>
    </source>
</evidence>
<gene>
    <name evidence="2" type="ORF">PGB27_22940</name>
</gene>